<dbReference type="InterPro" id="IPR003810">
    <property type="entry name" value="Mntp/YtaF"/>
</dbReference>
<feature type="transmembrane region" description="Helical" evidence="8">
    <location>
        <begin position="135"/>
        <end position="156"/>
    </location>
</feature>
<feature type="transmembrane region" description="Helical" evidence="8">
    <location>
        <begin position="68"/>
        <end position="86"/>
    </location>
</feature>
<keyword evidence="2 8" id="KW-1003">Cell membrane</keyword>
<evidence type="ECO:0000256" key="8">
    <source>
        <dbReference type="HAMAP-Rule" id="MF_01521"/>
    </source>
</evidence>
<dbReference type="Proteomes" id="UP000823982">
    <property type="component" value="Unassembled WGS sequence"/>
</dbReference>
<gene>
    <name evidence="8" type="primary">mntP</name>
    <name evidence="9" type="ORF">IAD01_05205</name>
</gene>
<feature type="transmembrane region" description="Helical" evidence="8">
    <location>
        <begin position="168"/>
        <end position="190"/>
    </location>
</feature>
<keyword evidence="1 8" id="KW-0813">Transport</keyword>
<dbReference type="InterPro" id="IPR022929">
    <property type="entry name" value="Put_MntP"/>
</dbReference>
<sequence>MTLLEVFLIAVGLSMDAFAVSVTNGMCRKNVKAGWTVAIGACFGIFQGLMPAIGFVLGSTFAKYVQSFDHVIALILLGFIGGKMLYEGIKNKGDECEDSCNLTPGSLVLQGIATSIDALAVGVSFATVMGSYSELLRAVSLIAATTFVLCVIGVAVGKKFGDFLNNKAQIVGGLILIGIGVKIFVEHVFFS</sequence>
<evidence type="ECO:0000313" key="10">
    <source>
        <dbReference type="Proteomes" id="UP000823982"/>
    </source>
</evidence>
<proteinExistence type="inferred from homology"/>
<reference evidence="9" key="1">
    <citation type="submission" date="2020-10" db="EMBL/GenBank/DDBJ databases">
        <authorList>
            <person name="Gilroy R."/>
        </authorList>
    </citation>
    <scope>NUCLEOTIDE SEQUENCE</scope>
    <source>
        <strain evidence="9">CHK157-1446</strain>
    </source>
</reference>
<comment type="caution">
    <text evidence="9">The sequence shown here is derived from an EMBL/GenBank/DDBJ whole genome shotgun (WGS) entry which is preliminary data.</text>
</comment>
<name>A0A9D1EP46_9FIRM</name>
<dbReference type="EMBL" id="DVIR01000047">
    <property type="protein sequence ID" value="HIS24784.1"/>
    <property type="molecule type" value="Genomic_DNA"/>
</dbReference>
<accession>A0A9D1EP46</accession>
<evidence type="ECO:0000313" key="9">
    <source>
        <dbReference type="EMBL" id="HIS24784.1"/>
    </source>
</evidence>
<keyword evidence="7 8" id="KW-0464">Manganese</keyword>
<comment type="similarity">
    <text evidence="8">Belongs to the MntP (TC 9.B.29) family.</text>
</comment>
<dbReference type="PANTHER" id="PTHR35529:SF1">
    <property type="entry name" value="MANGANESE EFFLUX PUMP MNTP-RELATED"/>
    <property type="match status" value="1"/>
</dbReference>
<evidence type="ECO:0000256" key="3">
    <source>
        <dbReference type="ARBA" id="ARBA00022692"/>
    </source>
</evidence>
<dbReference type="GO" id="GO:0005886">
    <property type="term" value="C:plasma membrane"/>
    <property type="evidence" value="ECO:0007669"/>
    <property type="project" value="UniProtKB-SubCell"/>
</dbReference>
<keyword evidence="5 8" id="KW-0406">Ion transport</keyword>
<feature type="transmembrane region" description="Helical" evidence="8">
    <location>
        <begin position="6"/>
        <end position="23"/>
    </location>
</feature>
<dbReference type="PANTHER" id="PTHR35529">
    <property type="entry name" value="MANGANESE EFFLUX PUMP MNTP-RELATED"/>
    <property type="match status" value="1"/>
</dbReference>
<evidence type="ECO:0000256" key="5">
    <source>
        <dbReference type="ARBA" id="ARBA00023065"/>
    </source>
</evidence>
<feature type="transmembrane region" description="Helical" evidence="8">
    <location>
        <begin position="35"/>
        <end position="62"/>
    </location>
</feature>
<dbReference type="HAMAP" id="MF_01521">
    <property type="entry name" value="MntP_pump"/>
    <property type="match status" value="1"/>
</dbReference>
<evidence type="ECO:0000256" key="6">
    <source>
        <dbReference type="ARBA" id="ARBA00023136"/>
    </source>
</evidence>
<comment type="function">
    <text evidence="8">Probably functions as a manganese efflux pump.</text>
</comment>
<evidence type="ECO:0000256" key="2">
    <source>
        <dbReference type="ARBA" id="ARBA00022475"/>
    </source>
</evidence>
<keyword evidence="6 8" id="KW-0472">Membrane</keyword>
<evidence type="ECO:0000256" key="7">
    <source>
        <dbReference type="ARBA" id="ARBA00023211"/>
    </source>
</evidence>
<feature type="transmembrane region" description="Helical" evidence="8">
    <location>
        <begin position="107"/>
        <end position="129"/>
    </location>
</feature>
<evidence type="ECO:0000256" key="1">
    <source>
        <dbReference type="ARBA" id="ARBA00022448"/>
    </source>
</evidence>
<comment type="subcellular location">
    <subcellularLocation>
        <location evidence="8">Cell membrane</location>
        <topology evidence="8">Multi-pass membrane protein</topology>
    </subcellularLocation>
</comment>
<reference evidence="9" key="2">
    <citation type="journal article" date="2021" name="PeerJ">
        <title>Extensive microbial diversity within the chicken gut microbiome revealed by metagenomics and culture.</title>
        <authorList>
            <person name="Gilroy R."/>
            <person name="Ravi A."/>
            <person name="Getino M."/>
            <person name="Pursley I."/>
            <person name="Horton D.L."/>
            <person name="Alikhan N.F."/>
            <person name="Baker D."/>
            <person name="Gharbi K."/>
            <person name="Hall N."/>
            <person name="Watson M."/>
            <person name="Adriaenssens E.M."/>
            <person name="Foster-Nyarko E."/>
            <person name="Jarju S."/>
            <person name="Secka A."/>
            <person name="Antonio M."/>
            <person name="Oren A."/>
            <person name="Chaudhuri R.R."/>
            <person name="La Ragione R."/>
            <person name="Hildebrand F."/>
            <person name="Pallen M.J."/>
        </authorList>
    </citation>
    <scope>NUCLEOTIDE SEQUENCE</scope>
    <source>
        <strain evidence="9">CHK157-1446</strain>
    </source>
</reference>
<protein>
    <recommendedName>
        <fullName evidence="8">Putative manganese efflux pump MntP</fullName>
    </recommendedName>
</protein>
<keyword evidence="4 8" id="KW-1133">Transmembrane helix</keyword>
<organism evidence="9 10">
    <name type="scientific">Candidatus Faeciplasma gallinarum</name>
    <dbReference type="NCBI Taxonomy" id="2840799"/>
    <lineage>
        <taxon>Bacteria</taxon>
        <taxon>Bacillati</taxon>
        <taxon>Bacillota</taxon>
        <taxon>Clostridia</taxon>
        <taxon>Eubacteriales</taxon>
        <taxon>Oscillospiraceae</taxon>
        <taxon>Oscillospiraceae incertae sedis</taxon>
        <taxon>Candidatus Faeciplasma</taxon>
    </lineage>
</organism>
<dbReference type="Pfam" id="PF02659">
    <property type="entry name" value="Mntp"/>
    <property type="match status" value="1"/>
</dbReference>
<keyword evidence="3 8" id="KW-0812">Transmembrane</keyword>
<dbReference type="GO" id="GO:0005384">
    <property type="term" value="F:manganese ion transmembrane transporter activity"/>
    <property type="evidence" value="ECO:0007669"/>
    <property type="project" value="UniProtKB-UniRule"/>
</dbReference>
<evidence type="ECO:0000256" key="4">
    <source>
        <dbReference type="ARBA" id="ARBA00022989"/>
    </source>
</evidence>
<dbReference type="AlphaFoldDB" id="A0A9D1EP46"/>